<evidence type="ECO:0000313" key="2">
    <source>
        <dbReference type="Proteomes" id="UP000016960"/>
    </source>
</evidence>
<name>U5DKS3_9CHRO</name>
<proteinExistence type="predicted"/>
<comment type="caution">
    <text evidence="1">The sequence shown here is derived from an EMBL/GenBank/DDBJ whole genome shotgun (WGS) entry which is preliminary data.</text>
</comment>
<dbReference type="InParanoid" id="U5DKS3"/>
<dbReference type="AlphaFoldDB" id="U5DKS3"/>
<organism evidence="1 2">
    <name type="scientific">Rubidibacter lacunae KORDI 51-2</name>
    <dbReference type="NCBI Taxonomy" id="582515"/>
    <lineage>
        <taxon>Bacteria</taxon>
        <taxon>Bacillati</taxon>
        <taxon>Cyanobacteriota</taxon>
        <taxon>Cyanophyceae</taxon>
        <taxon>Oscillatoriophycideae</taxon>
        <taxon>Chroococcales</taxon>
        <taxon>Aphanothecaceae</taxon>
        <taxon>Rubidibacter</taxon>
    </lineage>
</organism>
<gene>
    <name evidence="1" type="ORF">KR51_00010180</name>
</gene>
<dbReference type="InterPro" id="IPR054637">
    <property type="entry name" value="Asr1405_Asl0597-like"/>
</dbReference>
<dbReference type="NCBIfam" id="NF045598">
    <property type="entry name" value="asr1405_asl0597"/>
    <property type="match status" value="1"/>
</dbReference>
<evidence type="ECO:0000313" key="1">
    <source>
        <dbReference type="EMBL" id="ERN42291.1"/>
    </source>
</evidence>
<accession>U5DKS3</accession>
<keyword evidence="2" id="KW-1185">Reference proteome</keyword>
<dbReference type="Proteomes" id="UP000016960">
    <property type="component" value="Unassembled WGS sequence"/>
</dbReference>
<protein>
    <submittedName>
        <fullName evidence="1">Uncharacterized protein</fullName>
    </submittedName>
</protein>
<reference evidence="1 2" key="1">
    <citation type="submission" date="2013-05" db="EMBL/GenBank/DDBJ databases">
        <title>Draft genome sequence of Rubidibacter lacunae KORDI 51-2.</title>
        <authorList>
            <person name="Choi D.H."/>
            <person name="Noh J.H."/>
            <person name="Kwon K.-K."/>
            <person name="Lee J.-H."/>
            <person name="Ryu J.-Y."/>
        </authorList>
    </citation>
    <scope>NUCLEOTIDE SEQUENCE [LARGE SCALE GENOMIC DNA]</scope>
    <source>
        <strain evidence="1 2">KORDI 51-2</strain>
    </source>
</reference>
<dbReference type="EMBL" id="ASSJ01000027">
    <property type="protein sequence ID" value="ERN42291.1"/>
    <property type="molecule type" value="Genomic_DNA"/>
</dbReference>
<sequence length="98" mass="11537">MSFRISKCVELEQMGSQLPHAAVSLKVEPIRRWEVYHRLQSLGIACQYETGKCLNVEFENPLSAIQCWCVLRRLTRTRAESIDWLESCWHLEVEEWAN</sequence>
<dbReference type="STRING" id="582515.KR51_00010180"/>